<dbReference type="RefSeq" id="WP_074745170.1">
    <property type="nucleotide sequence ID" value="NZ_FNYS01000004.1"/>
</dbReference>
<organism evidence="2 3">
    <name type="scientific">Myroides marinus</name>
    <dbReference type="NCBI Taxonomy" id="703342"/>
    <lineage>
        <taxon>Bacteria</taxon>
        <taxon>Pseudomonadati</taxon>
        <taxon>Bacteroidota</taxon>
        <taxon>Flavobacteriia</taxon>
        <taxon>Flavobacteriales</taxon>
        <taxon>Flavobacteriaceae</taxon>
        <taxon>Myroides</taxon>
    </lineage>
</organism>
<proteinExistence type="predicted"/>
<dbReference type="EMBL" id="FNYS01000004">
    <property type="protein sequence ID" value="SEI76329.1"/>
    <property type="molecule type" value="Genomic_DNA"/>
</dbReference>
<feature type="region of interest" description="Disordered" evidence="1">
    <location>
        <begin position="820"/>
        <end position="841"/>
    </location>
</feature>
<evidence type="ECO:0008006" key="4">
    <source>
        <dbReference type="Google" id="ProtNLM"/>
    </source>
</evidence>
<protein>
    <recommendedName>
        <fullName evidence="4">TPR repeat</fullName>
    </recommendedName>
</protein>
<dbReference type="InterPro" id="IPR050767">
    <property type="entry name" value="Sel1_AlgK"/>
</dbReference>
<reference evidence="2 3" key="1">
    <citation type="submission" date="2016-10" db="EMBL/GenBank/DDBJ databases">
        <authorList>
            <person name="de Groot N.N."/>
        </authorList>
    </citation>
    <scope>NUCLEOTIDE SEQUENCE [LARGE SCALE GENOMIC DNA]</scope>
    <source>
        <strain evidence="2 3">DSM 23048</strain>
    </source>
</reference>
<evidence type="ECO:0000256" key="1">
    <source>
        <dbReference type="SAM" id="MobiDB-lite"/>
    </source>
</evidence>
<dbReference type="Proteomes" id="UP000183077">
    <property type="component" value="Unassembled WGS sequence"/>
</dbReference>
<dbReference type="SMART" id="SM00671">
    <property type="entry name" value="SEL1"/>
    <property type="match status" value="15"/>
</dbReference>
<dbReference type="Gene3D" id="1.25.40.10">
    <property type="entry name" value="Tetratricopeptide repeat domain"/>
    <property type="match status" value="3"/>
</dbReference>
<dbReference type="PANTHER" id="PTHR11102:SF160">
    <property type="entry name" value="ERAD-ASSOCIATED E3 UBIQUITIN-PROTEIN LIGASE COMPONENT HRD3"/>
    <property type="match status" value="1"/>
</dbReference>
<dbReference type="PANTHER" id="PTHR11102">
    <property type="entry name" value="SEL-1-LIKE PROTEIN"/>
    <property type="match status" value="1"/>
</dbReference>
<gene>
    <name evidence="2" type="ORF">SAMN04488018_10485</name>
</gene>
<sequence length="841" mass="95486">MKEFNKEYLNYVGELSNAGVSIETAIQECLNKNDYKDPQQWYRAHALCTLGVQTDKYNGILEQLYDQLNEDSNCIHSSMNLEEDSYENWFKDVKALNDLFIGRGYAPAYAYQYELFINSRYGYRDEEKAANCLREGIALGDDLCKCYVGYAKYYGTQGFELDQDGAVELIKSAVGGRKDNIAQLFLLNIEFRNCGSAEEGKAVLEKYDDLINNKKRGLYILADYYLREDDNAMAESVLKDGIANTSAYCKYLLGLMACNGRFAELGYTEEQGRELLAEAFDYGITHAGFILGYSYFYPRTEGLEPNKEMGIAMFNKAIAYYSGEATLELAIIYLYNAEYKDITKGMALLDRGVEYDYDKAMSEKGFVLLDFEEVERNVVEAKALLERSMAAGNDYAPYRLGLGYQNAEFEEESDYEQALYMFELAAERNNLSGIELAGRYQRFGYAGEPNLEKAIGYYQKGIEYYNSNYCKVEMAMLLERGEGIEQDINEAARLYEEALEEGYTYAAIRLGFMHEDGALGEPDYEKARELMELAASQDMAEGVYHLARFYRYGTGGEQNERKSMELFNKALELGFVDANVDIALFYEEGVDGGEPDYEKAFEYMIKGAEAGFSYAQYKVGVYYSYGYLAETDVELGKEWFEKSVENGSPLGMLSLGDYYLYGYGEEKEYDKALEYYMAAEERNYISEGLGICYQFGLGVEADETKAFHYYKLAADRQYDSAIFRLGLCYFYGNGTDRDLVEAFFYLKQVADRGNMDAASYVGLMLVKGDGAEKDAEYGVSYLIQAAEAGFDMAQYELANCYLKGEGVPQSDDSAMQWYQQAAENGNEDAQKIVGGPRKRRR</sequence>
<dbReference type="InterPro" id="IPR006597">
    <property type="entry name" value="Sel1-like"/>
</dbReference>
<accession>A0A1H6T8E2</accession>
<evidence type="ECO:0000313" key="3">
    <source>
        <dbReference type="Proteomes" id="UP000183077"/>
    </source>
</evidence>
<dbReference type="SUPFAM" id="SSF81901">
    <property type="entry name" value="HCP-like"/>
    <property type="match status" value="4"/>
</dbReference>
<name>A0A1H6T8E2_9FLAO</name>
<dbReference type="GeneID" id="82256491"/>
<dbReference type="GO" id="GO:0036503">
    <property type="term" value="P:ERAD pathway"/>
    <property type="evidence" value="ECO:0007669"/>
    <property type="project" value="TreeGrafter"/>
</dbReference>
<dbReference type="InterPro" id="IPR011990">
    <property type="entry name" value="TPR-like_helical_dom_sf"/>
</dbReference>
<evidence type="ECO:0000313" key="2">
    <source>
        <dbReference type="EMBL" id="SEI76329.1"/>
    </source>
</evidence>
<dbReference type="Pfam" id="PF08238">
    <property type="entry name" value="Sel1"/>
    <property type="match status" value="13"/>
</dbReference>
<dbReference type="AlphaFoldDB" id="A0A1H6T8E2"/>